<dbReference type="SUPFAM" id="SSF49899">
    <property type="entry name" value="Concanavalin A-like lectins/glucanases"/>
    <property type="match status" value="1"/>
</dbReference>
<feature type="domain" description="Beta-xylosidase C-terminal Concanavalin A-like" evidence="5">
    <location>
        <begin position="322"/>
        <end position="518"/>
    </location>
</feature>
<sequence>MTAGTIRNPVLPGFHPDPSILRVGADFYIATSTFEWHPGVRLHHSRDLVHWRPIGGVLTDRLDLSGVPDSGGVWAPCLSYADGTFHLVYTDVKSYAGGFWDTPNHVVTAASIDGPWSDPVPLHARGFDPSMFHDDDGRSWLLSNRTDWRPGRPWANGIIVQEYDRRSRRLVGEPVDLYAGSAAGMTEGPHLYRRDGWYYLVTAEGGTEWFHQVTVARSRSLLGPYETDPETPLLTSVHRPDLRLQKAGHGSLVETPDGRWYLAHLAARPLGPRGRSILGRETALQHITWTGDGWPRIAGGVPHDLVDGPQLPACPWPDEPETDDFTAPQLGPHWNTLRRSATPAWISTGAGRLRVRGGRSPGSLSGVSLVGRRVQHAQATFEATVGFAPSDYQQMAGITAYYNSRNWYFLRIGWDEESGPVVDVLARDRGRLTMYRPAVPVTGPVRLRLELTGGALRGSYGDVEWGPFDASILSDEYAQESEGGVPRTWGFTGAFFGLWAQDLTGGELAADFSAVTYKPHP</sequence>
<dbReference type="InterPro" id="IPR006710">
    <property type="entry name" value="Glyco_hydro_43"/>
</dbReference>
<evidence type="ECO:0000256" key="3">
    <source>
        <dbReference type="ARBA" id="ARBA00023295"/>
    </source>
</evidence>
<organism evidence="6 7">
    <name type="scientific">Paractinoplanes pyxinae</name>
    <dbReference type="NCBI Taxonomy" id="2997416"/>
    <lineage>
        <taxon>Bacteria</taxon>
        <taxon>Bacillati</taxon>
        <taxon>Actinomycetota</taxon>
        <taxon>Actinomycetes</taxon>
        <taxon>Micromonosporales</taxon>
        <taxon>Micromonosporaceae</taxon>
        <taxon>Paractinoplanes</taxon>
    </lineage>
</organism>
<evidence type="ECO:0000313" key="6">
    <source>
        <dbReference type="EMBL" id="MCY1143752.1"/>
    </source>
</evidence>
<dbReference type="InterPro" id="IPR023296">
    <property type="entry name" value="Glyco_hydro_beta-prop_sf"/>
</dbReference>
<evidence type="ECO:0000259" key="5">
    <source>
        <dbReference type="Pfam" id="PF17851"/>
    </source>
</evidence>
<accession>A0ABT4BB47</accession>
<dbReference type="RefSeq" id="WP_267568280.1">
    <property type="nucleotide sequence ID" value="NZ_JAPNTZ010000016.1"/>
</dbReference>
<dbReference type="SUPFAM" id="SSF75005">
    <property type="entry name" value="Arabinanase/levansucrase/invertase"/>
    <property type="match status" value="1"/>
</dbReference>
<evidence type="ECO:0000256" key="2">
    <source>
        <dbReference type="ARBA" id="ARBA00022801"/>
    </source>
</evidence>
<dbReference type="PANTHER" id="PTHR42812">
    <property type="entry name" value="BETA-XYLOSIDASE"/>
    <property type="match status" value="1"/>
</dbReference>
<dbReference type="InterPro" id="IPR013320">
    <property type="entry name" value="ConA-like_dom_sf"/>
</dbReference>
<dbReference type="GO" id="GO:0016787">
    <property type="term" value="F:hydrolase activity"/>
    <property type="evidence" value="ECO:0007669"/>
    <property type="project" value="UniProtKB-KW"/>
</dbReference>
<reference evidence="6" key="1">
    <citation type="submission" date="2022-11" db="EMBL/GenBank/DDBJ databases">
        <authorList>
            <person name="Somphong A."/>
            <person name="Phongsopitanun W."/>
        </authorList>
    </citation>
    <scope>NUCLEOTIDE SEQUENCE</scope>
    <source>
        <strain evidence="6">Pm04-4</strain>
    </source>
</reference>
<evidence type="ECO:0000256" key="4">
    <source>
        <dbReference type="RuleBase" id="RU361187"/>
    </source>
</evidence>
<dbReference type="Gene3D" id="2.115.10.20">
    <property type="entry name" value="Glycosyl hydrolase domain, family 43"/>
    <property type="match status" value="1"/>
</dbReference>
<dbReference type="Gene3D" id="2.60.120.200">
    <property type="match status" value="1"/>
</dbReference>
<proteinExistence type="inferred from homology"/>
<keyword evidence="7" id="KW-1185">Reference proteome</keyword>
<dbReference type="CDD" id="cd09000">
    <property type="entry name" value="GH43_SXA-like"/>
    <property type="match status" value="1"/>
</dbReference>
<protein>
    <submittedName>
        <fullName evidence="6">Glycoside hydrolase family 43 protein</fullName>
    </submittedName>
</protein>
<dbReference type="Pfam" id="PF17851">
    <property type="entry name" value="GH43_C2"/>
    <property type="match status" value="1"/>
</dbReference>
<dbReference type="EMBL" id="JAPNTZ010000016">
    <property type="protein sequence ID" value="MCY1143752.1"/>
    <property type="molecule type" value="Genomic_DNA"/>
</dbReference>
<comment type="caution">
    <text evidence="6">The sequence shown here is derived from an EMBL/GenBank/DDBJ whole genome shotgun (WGS) entry which is preliminary data.</text>
</comment>
<evidence type="ECO:0000256" key="1">
    <source>
        <dbReference type="ARBA" id="ARBA00009865"/>
    </source>
</evidence>
<keyword evidence="2 4" id="KW-0378">Hydrolase</keyword>
<dbReference type="Proteomes" id="UP001151002">
    <property type="component" value="Unassembled WGS sequence"/>
</dbReference>
<gene>
    <name evidence="6" type="ORF">OWR29_37615</name>
</gene>
<dbReference type="InterPro" id="IPR051795">
    <property type="entry name" value="Glycosyl_Hydrlase_43"/>
</dbReference>
<keyword evidence="3 4" id="KW-0326">Glycosidase</keyword>
<dbReference type="Pfam" id="PF04616">
    <property type="entry name" value="Glyco_hydro_43"/>
    <property type="match status" value="1"/>
</dbReference>
<dbReference type="PANTHER" id="PTHR42812:SF12">
    <property type="entry name" value="BETA-XYLOSIDASE-RELATED"/>
    <property type="match status" value="1"/>
</dbReference>
<name>A0ABT4BB47_9ACTN</name>
<dbReference type="InterPro" id="IPR041542">
    <property type="entry name" value="GH43_C2"/>
</dbReference>
<evidence type="ECO:0000313" key="7">
    <source>
        <dbReference type="Proteomes" id="UP001151002"/>
    </source>
</evidence>
<comment type="similarity">
    <text evidence="1 4">Belongs to the glycosyl hydrolase 43 family.</text>
</comment>